<evidence type="ECO:0000313" key="9">
    <source>
        <dbReference type="Proteomes" id="UP001233999"/>
    </source>
</evidence>
<evidence type="ECO:0000256" key="2">
    <source>
        <dbReference type="ARBA" id="ARBA00022630"/>
    </source>
</evidence>
<evidence type="ECO:0000313" key="8">
    <source>
        <dbReference type="EMBL" id="KAJ9578057.1"/>
    </source>
</evidence>
<feature type="domain" description="Oxidoreductase FAD/NAD(P)-binding" evidence="7">
    <location>
        <begin position="1"/>
        <end position="108"/>
    </location>
</feature>
<dbReference type="InterPro" id="IPR039261">
    <property type="entry name" value="FNR_nucleotide-bd"/>
</dbReference>
<dbReference type="Gene3D" id="3.40.50.80">
    <property type="entry name" value="Nucleotide-binding domain of ferredoxin-NADP reductase (FNR) module"/>
    <property type="match status" value="1"/>
</dbReference>
<dbReference type="CDD" id="cd06183">
    <property type="entry name" value="cyt_b5_reduct_like"/>
    <property type="match status" value="1"/>
</dbReference>
<keyword evidence="3 6" id="KW-0274">FAD</keyword>
<comment type="cofactor">
    <cofactor evidence="1 6">
        <name>FAD</name>
        <dbReference type="ChEBI" id="CHEBI:57692"/>
    </cofactor>
</comment>
<dbReference type="SUPFAM" id="SSF52343">
    <property type="entry name" value="Ferredoxin reductase-like, C-terminal NADP-linked domain"/>
    <property type="match status" value="1"/>
</dbReference>
<evidence type="ECO:0000259" key="7">
    <source>
        <dbReference type="Pfam" id="PF00175"/>
    </source>
</evidence>
<accession>A0AAD7ZD93</accession>
<dbReference type="InterPro" id="IPR001433">
    <property type="entry name" value="OxRdtase_FAD/NAD-bd"/>
</dbReference>
<evidence type="ECO:0000256" key="3">
    <source>
        <dbReference type="ARBA" id="ARBA00022827"/>
    </source>
</evidence>
<dbReference type="PANTHER" id="PTHR19370">
    <property type="entry name" value="NADH-CYTOCHROME B5 REDUCTASE"/>
    <property type="match status" value="1"/>
</dbReference>
<gene>
    <name evidence="8" type="ORF">L9F63_025081</name>
</gene>
<evidence type="ECO:0000256" key="4">
    <source>
        <dbReference type="ARBA" id="ARBA00023002"/>
    </source>
</evidence>
<reference evidence="8" key="2">
    <citation type="submission" date="2023-05" db="EMBL/GenBank/DDBJ databases">
        <authorList>
            <person name="Fouks B."/>
        </authorList>
    </citation>
    <scope>NUCLEOTIDE SEQUENCE</scope>
    <source>
        <strain evidence="8">Stay&amp;Tobe</strain>
        <tissue evidence="8">Testes</tissue>
    </source>
</reference>
<organism evidence="8 9">
    <name type="scientific">Diploptera punctata</name>
    <name type="common">Pacific beetle cockroach</name>
    <dbReference type="NCBI Taxonomy" id="6984"/>
    <lineage>
        <taxon>Eukaryota</taxon>
        <taxon>Metazoa</taxon>
        <taxon>Ecdysozoa</taxon>
        <taxon>Arthropoda</taxon>
        <taxon>Hexapoda</taxon>
        <taxon>Insecta</taxon>
        <taxon>Pterygota</taxon>
        <taxon>Neoptera</taxon>
        <taxon>Polyneoptera</taxon>
        <taxon>Dictyoptera</taxon>
        <taxon>Blattodea</taxon>
        <taxon>Blaberoidea</taxon>
        <taxon>Blaberidae</taxon>
        <taxon>Diplopterinae</taxon>
        <taxon>Diploptera</taxon>
    </lineage>
</organism>
<dbReference type="FunFam" id="3.40.50.80:FF:000005">
    <property type="entry name" value="NADH-cytochrome b5 reductase"/>
    <property type="match status" value="1"/>
</dbReference>
<keyword evidence="5" id="KW-0520">NAD</keyword>
<dbReference type="GO" id="GO:0005739">
    <property type="term" value="C:mitochondrion"/>
    <property type="evidence" value="ECO:0007669"/>
    <property type="project" value="TreeGrafter"/>
</dbReference>
<keyword evidence="4" id="KW-0560">Oxidoreductase</keyword>
<name>A0AAD7ZD93_DIPPU</name>
<evidence type="ECO:0000256" key="6">
    <source>
        <dbReference type="PIRSR" id="PIRSR601834-1"/>
    </source>
</evidence>
<dbReference type="GO" id="GO:0071949">
    <property type="term" value="F:FAD binding"/>
    <property type="evidence" value="ECO:0007669"/>
    <property type="project" value="TreeGrafter"/>
</dbReference>
<protein>
    <recommendedName>
        <fullName evidence="7">Oxidoreductase FAD/NAD(P)-binding domain-containing protein</fullName>
    </recommendedName>
</protein>
<dbReference type="InterPro" id="IPR001834">
    <property type="entry name" value="CBR-like"/>
</dbReference>
<proteinExistence type="predicted"/>
<keyword evidence="2 6" id="KW-0285">Flavoprotein</keyword>
<dbReference type="GO" id="GO:0016491">
    <property type="term" value="F:oxidoreductase activity"/>
    <property type="evidence" value="ECO:0007669"/>
    <property type="project" value="UniProtKB-KW"/>
</dbReference>
<evidence type="ECO:0000256" key="1">
    <source>
        <dbReference type="ARBA" id="ARBA00001974"/>
    </source>
</evidence>
<comment type="caution">
    <text evidence="8">The sequence shown here is derived from an EMBL/GenBank/DDBJ whole genome shotgun (WGS) entry which is preliminary data.</text>
</comment>
<evidence type="ECO:0000256" key="5">
    <source>
        <dbReference type="ARBA" id="ARBA00023027"/>
    </source>
</evidence>
<dbReference type="PANTHER" id="PTHR19370:SF185">
    <property type="entry name" value="NADH-CYTOCHROME B5 REDUCTASE"/>
    <property type="match status" value="1"/>
</dbReference>
<keyword evidence="9" id="KW-1185">Reference proteome</keyword>
<dbReference type="AlphaFoldDB" id="A0AAD7ZD93"/>
<sequence>MIAGGTGITPMLQLVRHITRDPNDHTEMSLLFANQSENDILLKNELEEVAKSHPNQFKLWYTVDKPSEGWKYSVGFINADMIKDRLFPPSPDTLVLMCGPPPMINFACVPNLEKLGYDPKLRFAY</sequence>
<dbReference type="EMBL" id="JASPKZ010009051">
    <property type="protein sequence ID" value="KAJ9578057.1"/>
    <property type="molecule type" value="Genomic_DNA"/>
</dbReference>
<feature type="binding site" evidence="6">
    <location>
        <position position="9"/>
    </location>
    <ligand>
        <name>FAD</name>
        <dbReference type="ChEBI" id="CHEBI:57692"/>
    </ligand>
</feature>
<reference evidence="8" key="1">
    <citation type="journal article" date="2023" name="IScience">
        <title>Live-bearing cockroach genome reveals convergent evolutionary mechanisms linked to viviparity in insects and beyond.</title>
        <authorList>
            <person name="Fouks B."/>
            <person name="Harrison M.C."/>
            <person name="Mikhailova A.A."/>
            <person name="Marchal E."/>
            <person name="English S."/>
            <person name="Carruthers M."/>
            <person name="Jennings E.C."/>
            <person name="Chiamaka E.L."/>
            <person name="Frigard R.A."/>
            <person name="Pippel M."/>
            <person name="Attardo G.M."/>
            <person name="Benoit J.B."/>
            <person name="Bornberg-Bauer E."/>
            <person name="Tobe S.S."/>
        </authorList>
    </citation>
    <scope>NUCLEOTIDE SEQUENCE</scope>
    <source>
        <strain evidence="8">Stay&amp;Tobe</strain>
    </source>
</reference>
<dbReference type="Pfam" id="PF00175">
    <property type="entry name" value="NAD_binding_1"/>
    <property type="match status" value="1"/>
</dbReference>
<dbReference type="Proteomes" id="UP001233999">
    <property type="component" value="Unassembled WGS sequence"/>
</dbReference>